<dbReference type="InterPro" id="IPR050523">
    <property type="entry name" value="AKR_Detox_Biosynth"/>
</dbReference>
<dbReference type="SUPFAM" id="SSF51430">
    <property type="entry name" value="NAD(P)-linked oxidoreductase"/>
    <property type="match status" value="1"/>
</dbReference>
<dbReference type="CDD" id="cd19094">
    <property type="entry name" value="AKR_Tas-like"/>
    <property type="match status" value="1"/>
</dbReference>
<dbReference type="Pfam" id="PF00248">
    <property type="entry name" value="Aldo_ket_red"/>
    <property type="match status" value="1"/>
</dbReference>
<gene>
    <name evidence="3" type="primary">tas</name>
    <name evidence="3" type="ORF">GCM10008090_19770</name>
</gene>
<accession>A0A918RTW3</accession>
<name>A0A918RTW3_9GAMM</name>
<dbReference type="InterPro" id="IPR036812">
    <property type="entry name" value="NAD(P)_OxRdtase_dom_sf"/>
</dbReference>
<dbReference type="PANTHER" id="PTHR43364">
    <property type="entry name" value="NADH-SPECIFIC METHYLGLYOXAL REDUCTASE-RELATED"/>
    <property type="match status" value="1"/>
</dbReference>
<dbReference type="GO" id="GO:0016491">
    <property type="term" value="F:oxidoreductase activity"/>
    <property type="evidence" value="ECO:0007669"/>
    <property type="project" value="UniProtKB-KW"/>
</dbReference>
<sequence length="350" mass="38567">MKTVKLGTSDLMVSEVCLGSMTWGNQNTQAEAAEQIDYALDHGINFIDTAELYAVPPSKETSGLTETYIGQWLAEHQSKRGDIILATKIAGGGIPWIRDGAGIDGAAIKVAVEGSLRRLQTDYIDLYQLHWTNRQSAHFGKHWPGQVDPRKTDVAAERETKLGILQALDELIREGKIRHVGLSDDTPWGISEYLKLAEQHNLPRMVSIQNEFSLLHLKDAPYLIETCVFEDVAYLPWSPLAGGALSGKYANGAKPSGCRWTMQQRNGIFRDTSFSHEAIAAYKAVADRHGLSLTQLSLAWVYQFAGVSSTIIGATSMAQLKEDIGAYSLSLSEEVLAEVDTVIKRYPQPF</sequence>
<protein>
    <submittedName>
        <fullName evidence="3">Aldo/keto reductase</fullName>
    </submittedName>
</protein>
<keyword evidence="4" id="KW-1185">Reference proteome</keyword>
<dbReference type="AlphaFoldDB" id="A0A918RTW3"/>
<organism evidence="3 4">
    <name type="scientific">Arenicella chitinivorans</name>
    <dbReference type="NCBI Taxonomy" id="1329800"/>
    <lineage>
        <taxon>Bacteria</taxon>
        <taxon>Pseudomonadati</taxon>
        <taxon>Pseudomonadota</taxon>
        <taxon>Gammaproteobacteria</taxon>
        <taxon>Arenicellales</taxon>
        <taxon>Arenicellaceae</taxon>
        <taxon>Arenicella</taxon>
    </lineage>
</organism>
<dbReference type="Gene3D" id="3.20.20.100">
    <property type="entry name" value="NADP-dependent oxidoreductase domain"/>
    <property type="match status" value="1"/>
</dbReference>
<dbReference type="RefSeq" id="WP_189400427.1">
    <property type="nucleotide sequence ID" value="NZ_BMXA01000003.1"/>
</dbReference>
<dbReference type="InterPro" id="IPR023210">
    <property type="entry name" value="NADP_OxRdtase_dom"/>
</dbReference>
<evidence type="ECO:0000313" key="3">
    <source>
        <dbReference type="EMBL" id="GHA10254.1"/>
    </source>
</evidence>
<dbReference type="Proteomes" id="UP000614811">
    <property type="component" value="Unassembled WGS sequence"/>
</dbReference>
<reference evidence="3" key="2">
    <citation type="submission" date="2020-09" db="EMBL/GenBank/DDBJ databases">
        <authorList>
            <person name="Sun Q."/>
            <person name="Kim S."/>
        </authorList>
    </citation>
    <scope>NUCLEOTIDE SEQUENCE</scope>
    <source>
        <strain evidence="3">KCTC 12711</strain>
    </source>
</reference>
<evidence type="ECO:0000259" key="2">
    <source>
        <dbReference type="Pfam" id="PF00248"/>
    </source>
</evidence>
<feature type="domain" description="NADP-dependent oxidoreductase" evidence="2">
    <location>
        <begin position="16"/>
        <end position="343"/>
    </location>
</feature>
<proteinExistence type="predicted"/>
<reference evidence="3" key="1">
    <citation type="journal article" date="2014" name="Int. J. Syst. Evol. Microbiol.">
        <title>Complete genome sequence of Corynebacterium casei LMG S-19264T (=DSM 44701T), isolated from a smear-ripened cheese.</title>
        <authorList>
            <consortium name="US DOE Joint Genome Institute (JGI-PGF)"/>
            <person name="Walter F."/>
            <person name="Albersmeier A."/>
            <person name="Kalinowski J."/>
            <person name="Ruckert C."/>
        </authorList>
    </citation>
    <scope>NUCLEOTIDE SEQUENCE</scope>
    <source>
        <strain evidence="3">KCTC 12711</strain>
    </source>
</reference>
<evidence type="ECO:0000313" key="4">
    <source>
        <dbReference type="Proteomes" id="UP000614811"/>
    </source>
</evidence>
<evidence type="ECO:0000256" key="1">
    <source>
        <dbReference type="ARBA" id="ARBA00023002"/>
    </source>
</evidence>
<comment type="caution">
    <text evidence="3">The sequence shown here is derived from an EMBL/GenBank/DDBJ whole genome shotgun (WGS) entry which is preliminary data.</text>
</comment>
<dbReference type="EMBL" id="BMXA01000003">
    <property type="protein sequence ID" value="GHA10254.1"/>
    <property type="molecule type" value="Genomic_DNA"/>
</dbReference>
<keyword evidence="1" id="KW-0560">Oxidoreductase</keyword>
<dbReference type="PANTHER" id="PTHR43364:SF4">
    <property type="entry name" value="NAD(P)-LINKED OXIDOREDUCTASE SUPERFAMILY PROTEIN"/>
    <property type="match status" value="1"/>
</dbReference>